<gene>
    <name evidence="1" type="ORF">SAY86_016552</name>
</gene>
<organism evidence="1 2">
    <name type="scientific">Trapa natans</name>
    <name type="common">Water chestnut</name>
    <dbReference type="NCBI Taxonomy" id="22666"/>
    <lineage>
        <taxon>Eukaryota</taxon>
        <taxon>Viridiplantae</taxon>
        <taxon>Streptophyta</taxon>
        <taxon>Embryophyta</taxon>
        <taxon>Tracheophyta</taxon>
        <taxon>Spermatophyta</taxon>
        <taxon>Magnoliopsida</taxon>
        <taxon>eudicotyledons</taxon>
        <taxon>Gunneridae</taxon>
        <taxon>Pentapetalae</taxon>
        <taxon>rosids</taxon>
        <taxon>malvids</taxon>
        <taxon>Myrtales</taxon>
        <taxon>Lythraceae</taxon>
        <taxon>Trapa</taxon>
    </lineage>
</organism>
<comment type="caution">
    <text evidence="1">The sequence shown here is derived from an EMBL/GenBank/DDBJ whole genome shotgun (WGS) entry which is preliminary data.</text>
</comment>
<name>A0AAN7R000_TRANT</name>
<evidence type="ECO:0000313" key="1">
    <source>
        <dbReference type="EMBL" id="KAK4782450.1"/>
    </source>
</evidence>
<proteinExistence type="predicted"/>
<keyword evidence="2" id="KW-1185">Reference proteome</keyword>
<accession>A0AAN7R000</accession>
<reference evidence="1 2" key="1">
    <citation type="journal article" date="2023" name="Hortic Res">
        <title>Pangenome of water caltrop reveals structural variations and asymmetric subgenome divergence after allopolyploidization.</title>
        <authorList>
            <person name="Zhang X."/>
            <person name="Chen Y."/>
            <person name="Wang L."/>
            <person name="Yuan Y."/>
            <person name="Fang M."/>
            <person name="Shi L."/>
            <person name="Lu R."/>
            <person name="Comes H.P."/>
            <person name="Ma Y."/>
            <person name="Chen Y."/>
            <person name="Huang G."/>
            <person name="Zhou Y."/>
            <person name="Zheng Z."/>
            <person name="Qiu Y."/>
        </authorList>
    </citation>
    <scope>NUCLEOTIDE SEQUENCE [LARGE SCALE GENOMIC DNA]</scope>
    <source>
        <strain evidence="1">F231</strain>
    </source>
</reference>
<dbReference type="AlphaFoldDB" id="A0AAN7R000"/>
<protein>
    <submittedName>
        <fullName evidence="1">Uncharacterized protein</fullName>
    </submittedName>
</protein>
<evidence type="ECO:0000313" key="2">
    <source>
        <dbReference type="Proteomes" id="UP001346149"/>
    </source>
</evidence>
<dbReference type="Proteomes" id="UP001346149">
    <property type="component" value="Unassembled WGS sequence"/>
</dbReference>
<sequence>MTKNSTSIILNYGSGSSLCPSFDTRKPERKRTDKQLHDTSIYCRGLVLTLSTHPLKNKTTIEATQHYFKLSLLEAPGISYFAVQATKTVCNRTLRQQQI</sequence>
<dbReference type="EMBL" id="JAXQNO010000016">
    <property type="protein sequence ID" value="KAK4782450.1"/>
    <property type="molecule type" value="Genomic_DNA"/>
</dbReference>